<gene>
    <name evidence="2" type="ORF">GCM10010145_13800</name>
</gene>
<name>A0A918B9N9_9ACTN</name>
<sequence length="114" mass="12504">MALVQRFCRRVRGRQEVARPSSRKSSVAWAAWADVSQRRQFRAAARCRSRGSRAPDAPGACGPWRRPVTASRAACSWHQRAAEEVLDHRGRALPGEDAPDGGQPRQGDCRIGAG</sequence>
<comment type="caution">
    <text evidence="2">The sequence shown here is derived from an EMBL/GenBank/DDBJ whole genome shotgun (WGS) entry which is preliminary data.</text>
</comment>
<protein>
    <submittedName>
        <fullName evidence="2">Uncharacterized protein</fullName>
    </submittedName>
</protein>
<evidence type="ECO:0000313" key="2">
    <source>
        <dbReference type="EMBL" id="GGQ46330.1"/>
    </source>
</evidence>
<evidence type="ECO:0000256" key="1">
    <source>
        <dbReference type="SAM" id="MobiDB-lite"/>
    </source>
</evidence>
<reference evidence="2" key="2">
    <citation type="submission" date="2020-09" db="EMBL/GenBank/DDBJ databases">
        <authorList>
            <person name="Sun Q."/>
            <person name="Ohkuma M."/>
        </authorList>
    </citation>
    <scope>NUCLEOTIDE SEQUENCE</scope>
    <source>
        <strain evidence="2">JCM 3131</strain>
    </source>
</reference>
<dbReference type="AlphaFoldDB" id="A0A918B9N9"/>
<feature type="region of interest" description="Disordered" evidence="1">
    <location>
        <begin position="46"/>
        <end position="65"/>
    </location>
</feature>
<evidence type="ECO:0000313" key="3">
    <source>
        <dbReference type="Proteomes" id="UP000620156"/>
    </source>
</evidence>
<reference evidence="2" key="1">
    <citation type="journal article" date="2014" name="Int. J. Syst. Evol. Microbiol.">
        <title>Complete genome sequence of Corynebacterium casei LMG S-19264T (=DSM 44701T), isolated from a smear-ripened cheese.</title>
        <authorList>
            <consortium name="US DOE Joint Genome Institute (JGI-PGF)"/>
            <person name="Walter F."/>
            <person name="Albersmeier A."/>
            <person name="Kalinowski J."/>
            <person name="Ruckert C."/>
        </authorList>
    </citation>
    <scope>NUCLEOTIDE SEQUENCE</scope>
    <source>
        <strain evidence="2">JCM 3131</strain>
    </source>
</reference>
<feature type="region of interest" description="Disordered" evidence="1">
    <location>
        <begin position="86"/>
        <end position="114"/>
    </location>
</feature>
<dbReference type="Proteomes" id="UP000620156">
    <property type="component" value="Unassembled WGS sequence"/>
</dbReference>
<keyword evidence="3" id="KW-1185">Reference proteome</keyword>
<dbReference type="EMBL" id="BMQK01000002">
    <property type="protein sequence ID" value="GGQ46330.1"/>
    <property type="molecule type" value="Genomic_DNA"/>
</dbReference>
<organism evidence="2 3">
    <name type="scientific">Streptomyces ruber</name>
    <dbReference type="NCBI Taxonomy" id="83378"/>
    <lineage>
        <taxon>Bacteria</taxon>
        <taxon>Bacillati</taxon>
        <taxon>Actinomycetota</taxon>
        <taxon>Actinomycetes</taxon>
        <taxon>Kitasatosporales</taxon>
        <taxon>Streptomycetaceae</taxon>
        <taxon>Streptomyces</taxon>
    </lineage>
</organism>
<accession>A0A918B9N9</accession>
<proteinExistence type="predicted"/>